<dbReference type="PANTHER" id="PTHR14778:SF2">
    <property type="entry name" value="KINETOCHORE-ASSOCIATED PROTEIN DSN1 HOMOLOG"/>
    <property type="match status" value="1"/>
</dbReference>
<dbReference type="EMBL" id="VXBZ01007340">
    <property type="protein sequence ID" value="NXP50799.1"/>
    <property type="molecule type" value="Genomic_DNA"/>
</dbReference>
<gene>
    <name evidence="1" type="primary">Dsn1</name>
    <name evidence="1" type="ORF">HELFUL_R02046</name>
</gene>
<comment type="caution">
    <text evidence="1">The sequence shown here is derived from an EMBL/GenBank/DDBJ whole genome shotgun (WGS) entry which is preliminary data.</text>
</comment>
<reference evidence="1 2" key="1">
    <citation type="submission" date="2019-09" db="EMBL/GenBank/DDBJ databases">
        <title>Bird 10,000 Genomes (B10K) Project - Family phase.</title>
        <authorList>
            <person name="Zhang G."/>
        </authorList>
    </citation>
    <scope>NUCLEOTIDE SEQUENCE [LARGE SCALE GENOMIC DNA]</scope>
    <source>
        <strain evidence="1">B10K-DU-001-55</strain>
        <tissue evidence="1">Muscle</tissue>
    </source>
</reference>
<dbReference type="Pfam" id="PF08202">
    <property type="entry name" value="MIS13"/>
    <property type="match status" value="1"/>
</dbReference>
<dbReference type="Proteomes" id="UP000590868">
    <property type="component" value="Unassembled WGS sequence"/>
</dbReference>
<sequence>TTPQAKRHSWCCRSSLKGTKRRKSLPPIHQDVTELSKSISLDLPGTDRLSMLILSCFQFSAQKLEHDLKQTEGFSPEAFKAKVQLVSGDLRRYVQKLELDGLLKSCVEDPQVDHIVPRRLWEDLAVASSLWEGLRGDGWEQRRENQIRNPSLGGGQLEQCRSEQGRAEPWSYEGTSQAAVLGSKPDYGRVLQEQGEVLSCMRLVLDELQQAATVLQSFLEDSTQFLRQLSDRLAARTFRRLESSPVRKLLAAPPKKRPAPDG</sequence>
<protein>
    <submittedName>
        <fullName evidence="1">DSN1 protein</fullName>
    </submittedName>
</protein>
<name>A0A7L2AXW3_9GRUI</name>
<organism evidence="1 2">
    <name type="scientific">Heliornis fulica</name>
    <name type="common">sungrebe</name>
    <dbReference type="NCBI Taxonomy" id="54369"/>
    <lineage>
        <taxon>Eukaryota</taxon>
        <taxon>Metazoa</taxon>
        <taxon>Chordata</taxon>
        <taxon>Craniata</taxon>
        <taxon>Vertebrata</taxon>
        <taxon>Euteleostomi</taxon>
        <taxon>Archelosauria</taxon>
        <taxon>Archosauria</taxon>
        <taxon>Dinosauria</taxon>
        <taxon>Saurischia</taxon>
        <taxon>Theropoda</taxon>
        <taxon>Coelurosauria</taxon>
        <taxon>Aves</taxon>
        <taxon>Neognathae</taxon>
        <taxon>Neoaves</taxon>
        <taxon>Gruiformes</taxon>
        <taxon>Heliornithidae</taxon>
        <taxon>Heliornis</taxon>
    </lineage>
</organism>
<dbReference type="AlphaFoldDB" id="A0A7L2AXW3"/>
<evidence type="ECO:0000313" key="2">
    <source>
        <dbReference type="Proteomes" id="UP000590868"/>
    </source>
</evidence>
<accession>A0A7L2AXW3</accession>
<dbReference type="GO" id="GO:0007059">
    <property type="term" value="P:chromosome segregation"/>
    <property type="evidence" value="ECO:0007669"/>
    <property type="project" value="InterPro"/>
</dbReference>
<proteinExistence type="predicted"/>
<dbReference type="GO" id="GO:0000444">
    <property type="term" value="C:MIS12/MIND type complex"/>
    <property type="evidence" value="ECO:0007669"/>
    <property type="project" value="InterPro"/>
</dbReference>
<dbReference type="GO" id="GO:0051301">
    <property type="term" value="P:cell division"/>
    <property type="evidence" value="ECO:0007669"/>
    <property type="project" value="InterPro"/>
</dbReference>
<evidence type="ECO:0000313" key="1">
    <source>
        <dbReference type="EMBL" id="NXP50799.1"/>
    </source>
</evidence>
<feature type="non-terminal residue" evidence="1">
    <location>
        <position position="262"/>
    </location>
</feature>
<feature type="non-terminal residue" evidence="1">
    <location>
        <position position="1"/>
    </location>
</feature>
<keyword evidence="2" id="KW-1185">Reference proteome</keyword>
<dbReference type="InterPro" id="IPR013218">
    <property type="entry name" value="Dsn1/Mis13"/>
</dbReference>
<dbReference type="OrthoDB" id="10044040at2759"/>
<dbReference type="PANTHER" id="PTHR14778">
    <property type="entry name" value="KINETOCHORE-ASSOCIATED PROTEIN DSN1 HOMOLOG"/>
    <property type="match status" value="1"/>
</dbReference>